<dbReference type="EMBL" id="JAIVGD010000013">
    <property type="protein sequence ID" value="KAH0763886.1"/>
    <property type="molecule type" value="Genomic_DNA"/>
</dbReference>
<evidence type="ECO:0000313" key="2">
    <source>
        <dbReference type="Proteomes" id="UP000826656"/>
    </source>
</evidence>
<gene>
    <name evidence="1" type="ORF">KY290_019959</name>
</gene>
<name>A0ABQ7VIP5_SOLTU</name>
<reference evidence="1 2" key="1">
    <citation type="journal article" date="2021" name="bioRxiv">
        <title>Chromosome-scale and haplotype-resolved genome assembly of a tetraploid potato cultivar.</title>
        <authorList>
            <person name="Sun H."/>
            <person name="Jiao W.-B."/>
            <person name="Krause K."/>
            <person name="Campoy J.A."/>
            <person name="Goel M."/>
            <person name="Folz-Donahue K."/>
            <person name="Kukat C."/>
            <person name="Huettel B."/>
            <person name="Schneeberger K."/>
        </authorList>
    </citation>
    <scope>NUCLEOTIDE SEQUENCE [LARGE SCALE GENOMIC DNA]</scope>
    <source>
        <strain evidence="1">SolTubOtavaFocal</strain>
        <tissue evidence="1">Leaves</tissue>
    </source>
</reference>
<keyword evidence="2" id="KW-1185">Reference proteome</keyword>
<organism evidence="1 2">
    <name type="scientific">Solanum tuberosum</name>
    <name type="common">Potato</name>
    <dbReference type="NCBI Taxonomy" id="4113"/>
    <lineage>
        <taxon>Eukaryota</taxon>
        <taxon>Viridiplantae</taxon>
        <taxon>Streptophyta</taxon>
        <taxon>Embryophyta</taxon>
        <taxon>Tracheophyta</taxon>
        <taxon>Spermatophyta</taxon>
        <taxon>Magnoliopsida</taxon>
        <taxon>eudicotyledons</taxon>
        <taxon>Gunneridae</taxon>
        <taxon>Pentapetalae</taxon>
        <taxon>asterids</taxon>
        <taxon>lamiids</taxon>
        <taxon>Solanales</taxon>
        <taxon>Solanaceae</taxon>
        <taxon>Solanoideae</taxon>
        <taxon>Solaneae</taxon>
        <taxon>Solanum</taxon>
    </lineage>
</organism>
<dbReference type="Proteomes" id="UP000826656">
    <property type="component" value="Unassembled WGS sequence"/>
</dbReference>
<proteinExistence type="predicted"/>
<sequence length="111" mass="12880">MKGLEHSPFANLMLLFTTTYRGEHFDTRYYGGNEYIGMVERPYQSPYLSRGYQNDTKKLVGVAGSIQNHILYFAYIDQFVLATSRECAPTNIVLDSNLEDNWFLLRTRVLL</sequence>
<accession>A0ABQ7VIP5</accession>
<evidence type="ECO:0000313" key="1">
    <source>
        <dbReference type="EMBL" id="KAH0763886.1"/>
    </source>
</evidence>
<comment type="caution">
    <text evidence="1">The sequence shown here is derived from an EMBL/GenBank/DDBJ whole genome shotgun (WGS) entry which is preliminary data.</text>
</comment>
<protein>
    <submittedName>
        <fullName evidence="1">Uncharacterized protein</fullName>
    </submittedName>
</protein>